<dbReference type="EMBL" id="JAACNO010001196">
    <property type="protein sequence ID" value="KAF4142219.1"/>
    <property type="molecule type" value="Genomic_DNA"/>
</dbReference>
<organism evidence="1 2">
    <name type="scientific">Phytophthora infestans</name>
    <name type="common">Potato late blight agent</name>
    <name type="synonym">Botrytis infestans</name>
    <dbReference type="NCBI Taxonomy" id="4787"/>
    <lineage>
        <taxon>Eukaryota</taxon>
        <taxon>Sar</taxon>
        <taxon>Stramenopiles</taxon>
        <taxon>Oomycota</taxon>
        <taxon>Peronosporomycetes</taxon>
        <taxon>Peronosporales</taxon>
        <taxon>Peronosporaceae</taxon>
        <taxon>Phytophthora</taxon>
    </lineage>
</organism>
<gene>
    <name evidence="1" type="ORF">GN958_ATG08395</name>
</gene>
<dbReference type="AlphaFoldDB" id="A0A8S9UT63"/>
<evidence type="ECO:0000313" key="1">
    <source>
        <dbReference type="EMBL" id="KAF4142219.1"/>
    </source>
</evidence>
<comment type="caution">
    <text evidence="1">The sequence shown here is derived from an EMBL/GenBank/DDBJ whole genome shotgun (WGS) entry which is preliminary data.</text>
</comment>
<sequence length="94" mass="10472">MPRALADKKQYKTAARKVLKSKKPRKAATFAHTTPLQLEGMVLWMESMAHGSGITKLAGFASMAQYVHEKAMQYGGDDPRHTVVWDRTTNLGLI</sequence>
<name>A0A8S9UT63_PHYIN</name>
<reference evidence="1" key="1">
    <citation type="submission" date="2020-03" db="EMBL/GenBank/DDBJ databases">
        <title>Hybrid Assembly of Korean Phytophthora infestans isolates.</title>
        <authorList>
            <person name="Prokchorchik M."/>
            <person name="Lee Y."/>
            <person name="Seo J."/>
            <person name="Cho J.-H."/>
            <person name="Park Y.-E."/>
            <person name="Jang D.-C."/>
            <person name="Im J.-S."/>
            <person name="Choi J.-G."/>
            <person name="Park H.-J."/>
            <person name="Lee G.-B."/>
            <person name="Lee Y.-G."/>
            <person name="Hong S.-Y."/>
            <person name="Cho K."/>
            <person name="Sohn K.H."/>
        </authorList>
    </citation>
    <scope>NUCLEOTIDE SEQUENCE</scope>
    <source>
        <strain evidence="1">KR_2_A2</strain>
    </source>
</reference>
<proteinExistence type="predicted"/>
<protein>
    <submittedName>
        <fullName evidence="1">Uncharacterized protein</fullName>
    </submittedName>
</protein>
<dbReference type="Proteomes" id="UP000704712">
    <property type="component" value="Unassembled WGS sequence"/>
</dbReference>
<accession>A0A8S9UT63</accession>
<evidence type="ECO:0000313" key="2">
    <source>
        <dbReference type="Proteomes" id="UP000704712"/>
    </source>
</evidence>